<dbReference type="Pfam" id="PF14643">
    <property type="entry name" value="DUF4455"/>
    <property type="match status" value="1"/>
</dbReference>
<reference evidence="3 4" key="1">
    <citation type="submission" date="2019-04" db="EMBL/GenBank/DDBJ databases">
        <title>Chromosome genome assembly for Takifugu flavidus.</title>
        <authorList>
            <person name="Xiao S."/>
        </authorList>
    </citation>
    <scope>NUCLEOTIDE SEQUENCE [LARGE SCALE GENOMIC DNA]</scope>
    <source>
        <strain evidence="3">HTHZ2018</strain>
        <tissue evidence="3">Muscle</tissue>
    </source>
</reference>
<keyword evidence="1" id="KW-0175">Coiled coil</keyword>
<dbReference type="Proteomes" id="UP000324091">
    <property type="component" value="Chromosome 5"/>
</dbReference>
<sequence length="649" mass="75377">MLLSRHGVLVSDSCTAGSAALGFHHMALIRVYEDRVRSISMEVISSLKQVDLKLNIWRNRMEMMDDVSLQKVHTIWEEVQEQLNQRKMRMKELNVKLSQCETETTEQSCLALSNCCHLLDKINFLPSSSVLRLIHSQATMMNGFILGNRRSVAHLMLLLQEDTLHLESLLRLNWEECVSHWRGTRVQQIIQSFRSVCNSEDHDQLVSDQHLRETDRMLIQHRHDIIASISSLAPPTCSTSSVCDWFNQLTAVNLQMADLYKDFLHQLRSSYKRQWDNRLADLQQCKEALSSLQLSAEQVNAVVSDHLLSLIGQKKSQDEKHLAAVELQCDYTARHTVTLSRSAFAVIRGAALLWEMHNYRLHSTRQDLQQQLEQLREQQQRRIQVNKVCLSDLLTALRQESSEDSLKTTMDQTCSCLQTFTHSYRKCISEQYQLLDLLPSLHVEEFLSYSNNLRTFFQVNPPIILKTRLSFFPMELLEEELSRMRILFLEHLEQHLHDVINCAVTTVTENKEVICLEQQLMLKQMNLEHIQTRIYQPRLAELQHHTHCVDLHCEELRAVVASCQAELQELQSSIRRRNNDFVVMVINMEHALMTKNSSQLLDSFSSTLQERLDTHMKHTQDCQSSCCHMVQLRLEEIGANVTQHLSSFR</sequence>
<dbReference type="AlphaFoldDB" id="A0A5C6N1T6"/>
<name>A0A5C6N1T6_9TELE</name>
<feature type="coiled-coil region" evidence="1">
    <location>
        <begin position="553"/>
        <end position="580"/>
    </location>
</feature>
<comment type="caution">
    <text evidence="3">The sequence shown here is derived from an EMBL/GenBank/DDBJ whole genome shotgun (WGS) entry which is preliminary data.</text>
</comment>
<dbReference type="InterPro" id="IPR028089">
    <property type="entry name" value="DUF4455"/>
</dbReference>
<evidence type="ECO:0000313" key="3">
    <source>
        <dbReference type="EMBL" id="TWW60959.1"/>
    </source>
</evidence>
<feature type="domain" description="DUF4455" evidence="2">
    <location>
        <begin position="33"/>
        <end position="462"/>
    </location>
</feature>
<evidence type="ECO:0000259" key="2">
    <source>
        <dbReference type="Pfam" id="PF14643"/>
    </source>
</evidence>
<organism evidence="3 4">
    <name type="scientific">Takifugu flavidus</name>
    <name type="common">sansaifugu</name>
    <dbReference type="NCBI Taxonomy" id="433684"/>
    <lineage>
        <taxon>Eukaryota</taxon>
        <taxon>Metazoa</taxon>
        <taxon>Chordata</taxon>
        <taxon>Craniata</taxon>
        <taxon>Vertebrata</taxon>
        <taxon>Euteleostomi</taxon>
        <taxon>Actinopterygii</taxon>
        <taxon>Neopterygii</taxon>
        <taxon>Teleostei</taxon>
        <taxon>Neoteleostei</taxon>
        <taxon>Acanthomorphata</taxon>
        <taxon>Eupercaria</taxon>
        <taxon>Tetraodontiformes</taxon>
        <taxon>Tetradontoidea</taxon>
        <taxon>Tetraodontidae</taxon>
        <taxon>Takifugu</taxon>
    </lineage>
</organism>
<gene>
    <name evidence="3" type="ORF">D4764_05G0010490</name>
</gene>
<evidence type="ECO:0000313" key="4">
    <source>
        <dbReference type="Proteomes" id="UP000324091"/>
    </source>
</evidence>
<proteinExistence type="predicted"/>
<accession>A0A5C6N1T6</accession>
<dbReference type="EMBL" id="RHFK02000018">
    <property type="protein sequence ID" value="TWW60959.1"/>
    <property type="molecule type" value="Genomic_DNA"/>
</dbReference>
<keyword evidence="4" id="KW-1185">Reference proteome</keyword>
<feature type="coiled-coil region" evidence="1">
    <location>
        <begin position="358"/>
        <end position="388"/>
    </location>
</feature>
<protein>
    <recommendedName>
        <fullName evidence="2">DUF4455 domain-containing protein</fullName>
    </recommendedName>
</protein>
<evidence type="ECO:0000256" key="1">
    <source>
        <dbReference type="SAM" id="Coils"/>
    </source>
</evidence>